<comment type="caution">
    <text evidence="7">The sequence shown here is derived from an EMBL/GenBank/DDBJ whole genome shotgun (WGS) entry which is preliminary data.</text>
</comment>
<feature type="transmembrane region" description="Helical" evidence="6">
    <location>
        <begin position="411"/>
        <end position="429"/>
    </location>
</feature>
<dbReference type="AlphaFoldDB" id="A0A9D1EVZ0"/>
<dbReference type="GO" id="GO:0005886">
    <property type="term" value="C:plasma membrane"/>
    <property type="evidence" value="ECO:0007669"/>
    <property type="project" value="UniProtKB-SubCell"/>
</dbReference>
<reference evidence="7" key="2">
    <citation type="journal article" date="2021" name="PeerJ">
        <title>Extensive microbial diversity within the chicken gut microbiome revealed by metagenomics and culture.</title>
        <authorList>
            <person name="Gilroy R."/>
            <person name="Ravi A."/>
            <person name="Getino M."/>
            <person name="Pursley I."/>
            <person name="Horton D.L."/>
            <person name="Alikhan N.F."/>
            <person name="Baker D."/>
            <person name="Gharbi K."/>
            <person name="Hall N."/>
            <person name="Watson M."/>
            <person name="Adriaenssens E.M."/>
            <person name="Foster-Nyarko E."/>
            <person name="Jarju S."/>
            <person name="Secka A."/>
            <person name="Antonio M."/>
            <person name="Oren A."/>
            <person name="Chaudhuri R.R."/>
            <person name="La Ragione R."/>
            <person name="Hildebrand F."/>
            <person name="Pallen M.J."/>
        </authorList>
    </citation>
    <scope>NUCLEOTIDE SEQUENCE</scope>
    <source>
        <strain evidence="7">CHK190-19873</strain>
    </source>
</reference>
<dbReference type="PANTHER" id="PTHR30250:SF21">
    <property type="entry name" value="LIPID II FLIPPASE MURJ"/>
    <property type="match status" value="1"/>
</dbReference>
<dbReference type="Pfam" id="PF01943">
    <property type="entry name" value="Polysacc_synt"/>
    <property type="match status" value="1"/>
</dbReference>
<feature type="transmembrane region" description="Helical" evidence="6">
    <location>
        <begin position="385"/>
        <end position="404"/>
    </location>
</feature>
<dbReference type="PIRSF" id="PIRSF038958">
    <property type="entry name" value="PG_synth_SpoVB"/>
    <property type="match status" value="1"/>
</dbReference>
<evidence type="ECO:0000256" key="4">
    <source>
        <dbReference type="ARBA" id="ARBA00022989"/>
    </source>
</evidence>
<feature type="transmembrane region" description="Helical" evidence="6">
    <location>
        <begin position="166"/>
        <end position="185"/>
    </location>
</feature>
<sequence length="548" mass="59331">MGNKSKNSRNYLVQGSVLVVASFIARAIGMIYRIPLSNILGDTGNTYYSTANEIYSILLMISTFSLPLAVSRLVAERLHMGQAKNAHKVFVCSVKFAVVAGGVIAVLTFLLAGPLTKYVMKVESAAMALRVLAPAIFLFAIAGALRGFFQGHETMIPTATSQVIEQIVNAVVSVAGAALLLQVGLRMADSDGGGRGAEFAAAGGTLGTLVSIAVALVFLMFVYVSYQRTFRRHMRRDTTRRLESDRAIYRAIILTIVPVVLSTLAYNIGTILDQAVFNSVLITQGYTSEQYETIWGIYSGKYRVMMNVPLSIASCMAPTVVPALTSAMTDGNYREAAGKVRDSIRYTMMITIPCAVGLLALASPIMRLVFGDGRSLTAGLMQHGALLIVLLSLSTLSTGILQGLGEVKKPLYHTVFALAVHLVLLYVFLRFPKLNIYGVIYSNTIFALIICILNALAISRCIPYRQELKRTFILPLLSSGVMGLAAYGVYRLFNLFAGNAISTIIAILVGAILYVVLMVKLRGVTESEISGFPKGTLMVRILKKCRIL</sequence>
<dbReference type="EMBL" id="DVIQ01000095">
    <property type="protein sequence ID" value="HIS32661.1"/>
    <property type="molecule type" value="Genomic_DNA"/>
</dbReference>
<evidence type="ECO:0000313" key="7">
    <source>
        <dbReference type="EMBL" id="HIS32661.1"/>
    </source>
</evidence>
<evidence type="ECO:0000313" key="8">
    <source>
        <dbReference type="Proteomes" id="UP000823935"/>
    </source>
</evidence>
<protein>
    <submittedName>
        <fullName evidence="7">Polysaccharide biosynthesis protein</fullName>
    </submittedName>
</protein>
<keyword evidence="4 6" id="KW-1133">Transmembrane helix</keyword>
<dbReference type="Proteomes" id="UP000823935">
    <property type="component" value="Unassembled WGS sequence"/>
</dbReference>
<feature type="transmembrane region" description="Helical" evidence="6">
    <location>
        <begin position="304"/>
        <end position="325"/>
    </location>
</feature>
<dbReference type="InterPro" id="IPR002797">
    <property type="entry name" value="Polysacc_synth"/>
</dbReference>
<evidence type="ECO:0000256" key="1">
    <source>
        <dbReference type="ARBA" id="ARBA00004651"/>
    </source>
</evidence>
<accession>A0A9D1EVZ0</accession>
<evidence type="ECO:0000256" key="2">
    <source>
        <dbReference type="ARBA" id="ARBA00022475"/>
    </source>
</evidence>
<keyword evidence="5 6" id="KW-0472">Membrane</keyword>
<feature type="transmembrane region" description="Helical" evidence="6">
    <location>
        <begin position="247"/>
        <end position="268"/>
    </location>
</feature>
<proteinExistence type="predicted"/>
<feature type="transmembrane region" description="Helical" evidence="6">
    <location>
        <begin position="127"/>
        <end position="145"/>
    </location>
</feature>
<feature type="transmembrane region" description="Helical" evidence="6">
    <location>
        <begin position="205"/>
        <end position="226"/>
    </location>
</feature>
<feature type="transmembrane region" description="Helical" evidence="6">
    <location>
        <begin position="496"/>
        <end position="517"/>
    </location>
</feature>
<keyword evidence="3 6" id="KW-0812">Transmembrane</keyword>
<evidence type="ECO:0000256" key="3">
    <source>
        <dbReference type="ARBA" id="ARBA00022692"/>
    </source>
</evidence>
<evidence type="ECO:0000256" key="6">
    <source>
        <dbReference type="SAM" id="Phobius"/>
    </source>
</evidence>
<dbReference type="InterPro" id="IPR024923">
    <property type="entry name" value="PG_synth_SpoVB"/>
</dbReference>
<dbReference type="CDD" id="cd13124">
    <property type="entry name" value="MATE_SpoVB_like"/>
    <property type="match status" value="1"/>
</dbReference>
<feature type="transmembrane region" description="Helical" evidence="6">
    <location>
        <begin position="346"/>
        <end position="365"/>
    </location>
</feature>
<keyword evidence="2" id="KW-1003">Cell membrane</keyword>
<feature type="transmembrane region" description="Helical" evidence="6">
    <location>
        <begin position="471"/>
        <end position="490"/>
    </location>
</feature>
<evidence type="ECO:0000256" key="5">
    <source>
        <dbReference type="ARBA" id="ARBA00023136"/>
    </source>
</evidence>
<name>A0A9D1EVZ0_9FIRM</name>
<gene>
    <name evidence="7" type="ORF">IAB44_14125</name>
</gene>
<reference evidence="7" key="1">
    <citation type="submission" date="2020-10" db="EMBL/GenBank/DDBJ databases">
        <authorList>
            <person name="Gilroy R."/>
        </authorList>
    </citation>
    <scope>NUCLEOTIDE SEQUENCE</scope>
    <source>
        <strain evidence="7">CHK190-19873</strain>
    </source>
</reference>
<feature type="transmembrane region" description="Helical" evidence="6">
    <location>
        <begin position="96"/>
        <end position="115"/>
    </location>
</feature>
<comment type="subcellular location">
    <subcellularLocation>
        <location evidence="1">Cell membrane</location>
        <topology evidence="1">Multi-pass membrane protein</topology>
    </subcellularLocation>
</comment>
<dbReference type="PANTHER" id="PTHR30250">
    <property type="entry name" value="PST FAMILY PREDICTED COLANIC ACID TRANSPORTER"/>
    <property type="match status" value="1"/>
</dbReference>
<feature type="transmembrane region" description="Helical" evidence="6">
    <location>
        <begin position="54"/>
        <end position="75"/>
    </location>
</feature>
<feature type="transmembrane region" description="Helical" evidence="6">
    <location>
        <begin position="12"/>
        <end position="34"/>
    </location>
</feature>
<organism evidence="7 8">
    <name type="scientific">Candidatus Limivivens intestinipullorum</name>
    <dbReference type="NCBI Taxonomy" id="2840858"/>
    <lineage>
        <taxon>Bacteria</taxon>
        <taxon>Bacillati</taxon>
        <taxon>Bacillota</taxon>
        <taxon>Clostridia</taxon>
        <taxon>Lachnospirales</taxon>
        <taxon>Lachnospiraceae</taxon>
        <taxon>Lachnospiraceae incertae sedis</taxon>
        <taxon>Candidatus Limivivens</taxon>
    </lineage>
</organism>
<dbReference type="InterPro" id="IPR050833">
    <property type="entry name" value="Poly_Biosynth_Transport"/>
</dbReference>
<feature type="transmembrane region" description="Helical" evidence="6">
    <location>
        <begin position="435"/>
        <end position="459"/>
    </location>
</feature>